<organism evidence="1 2">
    <name type="scientific">Altererythrobacter arenosus</name>
    <dbReference type="NCBI Taxonomy" id="3032592"/>
    <lineage>
        <taxon>Bacteria</taxon>
        <taxon>Pseudomonadati</taxon>
        <taxon>Pseudomonadota</taxon>
        <taxon>Alphaproteobacteria</taxon>
        <taxon>Sphingomonadales</taxon>
        <taxon>Erythrobacteraceae</taxon>
        <taxon>Altererythrobacter</taxon>
    </lineage>
</organism>
<reference evidence="1 2" key="1">
    <citation type="submission" date="2023-03" db="EMBL/GenBank/DDBJ databases">
        <title>Altererythrobacter sp. CAU 1644 isolated from sand.</title>
        <authorList>
            <person name="Kim W."/>
        </authorList>
    </citation>
    <scope>NUCLEOTIDE SEQUENCE [LARGE SCALE GENOMIC DNA]</scope>
    <source>
        <strain evidence="1 2">CAU 1644</strain>
    </source>
</reference>
<dbReference type="EMBL" id="CP121106">
    <property type="protein sequence ID" value="WFL77943.1"/>
    <property type="molecule type" value="Genomic_DNA"/>
</dbReference>
<dbReference type="RefSeq" id="WP_278016634.1">
    <property type="nucleotide sequence ID" value="NZ_CP121106.1"/>
</dbReference>
<sequence length="301" mass="33361">MTRLKYSDAMESGGAQVRLRLGTDEPVALSDFVGNFVGIGNQFEKFLAAEHPDLRADTEFFVQKVRGGSIEADLVAWIVGPPAAGATLAAAKWAIERIDQGQILADFVRGLGKRINPYFKKGGRFPNASKADLSDFLKTTKAINRDPKGNATIEAAVFEDGERKVRAEFKFTSEDARRAETEIKDHMHELDQKSDENQERVLLRFVRPSVEAGKPGKKGGERGIIASIAKRALPILYASTLAEERMKYELMQLDGNIFRAHFDVSVNIEMNAKGRPVAYRVTHVHNVIEDGDDDLLGQDDD</sequence>
<name>A0ABY8FVH0_9SPHN</name>
<proteinExistence type="predicted"/>
<dbReference type="Proteomes" id="UP001215827">
    <property type="component" value="Chromosome"/>
</dbReference>
<accession>A0ABY8FVH0</accession>
<gene>
    <name evidence="1" type="ORF">P7228_02430</name>
</gene>
<protein>
    <submittedName>
        <fullName evidence="1">Uncharacterized protein</fullName>
    </submittedName>
</protein>
<evidence type="ECO:0000313" key="2">
    <source>
        <dbReference type="Proteomes" id="UP001215827"/>
    </source>
</evidence>
<evidence type="ECO:0000313" key="1">
    <source>
        <dbReference type="EMBL" id="WFL77943.1"/>
    </source>
</evidence>
<keyword evidence="2" id="KW-1185">Reference proteome</keyword>